<organism evidence="11 12">
    <name type="scientific">Pararge aegeria aegeria</name>
    <dbReference type="NCBI Taxonomy" id="348720"/>
    <lineage>
        <taxon>Eukaryota</taxon>
        <taxon>Metazoa</taxon>
        <taxon>Ecdysozoa</taxon>
        <taxon>Arthropoda</taxon>
        <taxon>Hexapoda</taxon>
        <taxon>Insecta</taxon>
        <taxon>Pterygota</taxon>
        <taxon>Neoptera</taxon>
        <taxon>Endopterygota</taxon>
        <taxon>Lepidoptera</taxon>
        <taxon>Glossata</taxon>
        <taxon>Ditrysia</taxon>
        <taxon>Papilionoidea</taxon>
        <taxon>Nymphalidae</taxon>
        <taxon>Satyrinae</taxon>
        <taxon>Satyrini</taxon>
        <taxon>Parargina</taxon>
        <taxon>Pararge</taxon>
    </lineage>
</organism>
<keyword evidence="4 9" id="KW-0802">TPR repeat</keyword>
<feature type="compositionally biased region" description="Basic and acidic residues" evidence="10">
    <location>
        <begin position="59"/>
        <end position="84"/>
    </location>
</feature>
<feature type="region of interest" description="Disordered" evidence="10">
    <location>
        <begin position="41"/>
        <end position="103"/>
    </location>
</feature>
<dbReference type="InterPro" id="IPR040111">
    <property type="entry name" value="ODAD4"/>
</dbReference>
<reference evidence="11" key="1">
    <citation type="submission" date="2022-03" db="EMBL/GenBank/DDBJ databases">
        <authorList>
            <person name="Lindestad O."/>
        </authorList>
    </citation>
    <scope>NUCLEOTIDE SEQUENCE</scope>
</reference>
<evidence type="ECO:0000256" key="10">
    <source>
        <dbReference type="SAM" id="MobiDB-lite"/>
    </source>
</evidence>
<evidence type="ECO:0000256" key="3">
    <source>
        <dbReference type="ARBA" id="ARBA00022737"/>
    </source>
</evidence>
<dbReference type="OrthoDB" id="245563at2759"/>
<keyword evidence="6" id="KW-0966">Cell projection</keyword>
<evidence type="ECO:0000313" key="11">
    <source>
        <dbReference type="EMBL" id="CAH2231790.1"/>
    </source>
</evidence>
<evidence type="ECO:0000256" key="4">
    <source>
        <dbReference type="ARBA" id="ARBA00022803"/>
    </source>
</evidence>
<dbReference type="GO" id="GO:0005930">
    <property type="term" value="C:axoneme"/>
    <property type="evidence" value="ECO:0007669"/>
    <property type="project" value="UniProtKB-SubCell"/>
</dbReference>
<feature type="compositionally biased region" description="Basic residues" evidence="10">
    <location>
        <begin position="85"/>
        <end position="98"/>
    </location>
</feature>
<evidence type="ECO:0000256" key="5">
    <source>
        <dbReference type="ARBA" id="ARBA00023212"/>
    </source>
</evidence>
<keyword evidence="5" id="KW-0206">Cytoskeleton</keyword>
<dbReference type="EMBL" id="CAKXAJ010024854">
    <property type="protein sequence ID" value="CAH2231790.1"/>
    <property type="molecule type" value="Genomic_DNA"/>
</dbReference>
<sequence length="343" mass="39169">MSNLTVLGNYENDDNAKAQARNILGPTKDAEFLQSFVRVGTGEEDEELPIQKASISKRGPVEKIDSIPEEEKYSPSGRKESEKPQKRRFRLKPKRERRRREEELYTDKDRAAAVVIGTRDIKQSLSMKDKAERTNALQIPMEADAGTLLALARAEMMRERYRTALTFVDKAIELAPEEKAAYVSRSRCHLLLGEPLKALADAETALKLDPKHARALLQKAEALYYCGEFEMSLVHYHRGLRARPDLNEFRLGVQKAQEAIENTIGAVKPVKKSCNKRRLSKSSRPVLGQLMSDKIYLENLLKNPDLAIADKKNNVVIKQAEEAIRFLENREEFWRQQQTAKQH</sequence>
<keyword evidence="3" id="KW-0677">Repeat</keyword>
<evidence type="ECO:0000256" key="8">
    <source>
        <dbReference type="ARBA" id="ARBA00034143"/>
    </source>
</evidence>
<gene>
    <name evidence="11" type="primary">jg7202</name>
    <name evidence="11" type="ORF">PAEG_LOCUS10241</name>
</gene>
<evidence type="ECO:0000256" key="6">
    <source>
        <dbReference type="ARBA" id="ARBA00023273"/>
    </source>
</evidence>
<dbReference type="PANTHER" id="PTHR23040:SF1">
    <property type="entry name" value="OUTER DYNEIN ARM-DOCKING COMPLEX SUBUNIT 4"/>
    <property type="match status" value="1"/>
</dbReference>
<dbReference type="PANTHER" id="PTHR23040">
    <property type="match status" value="1"/>
</dbReference>
<keyword evidence="12" id="KW-1185">Reference proteome</keyword>
<evidence type="ECO:0000256" key="2">
    <source>
        <dbReference type="ARBA" id="ARBA00022490"/>
    </source>
</evidence>
<protein>
    <recommendedName>
        <fullName evidence="7">Outer dynein arm-docking complex subunit 4</fullName>
    </recommendedName>
    <alternativeName>
        <fullName evidence="8">Tetratricopeptide repeat protein 25</fullName>
    </alternativeName>
</protein>
<dbReference type="SMART" id="SM00028">
    <property type="entry name" value="TPR"/>
    <property type="match status" value="3"/>
</dbReference>
<accession>A0A8S4RAX7</accession>
<dbReference type="Proteomes" id="UP000838756">
    <property type="component" value="Unassembled WGS sequence"/>
</dbReference>
<comment type="caution">
    <text evidence="11">The sequence shown here is derived from an EMBL/GenBank/DDBJ whole genome shotgun (WGS) entry which is preliminary data.</text>
</comment>
<feature type="repeat" description="TPR" evidence="9">
    <location>
        <begin position="145"/>
        <end position="178"/>
    </location>
</feature>
<dbReference type="PROSITE" id="PS50005">
    <property type="entry name" value="TPR"/>
    <property type="match status" value="1"/>
</dbReference>
<dbReference type="InterPro" id="IPR011990">
    <property type="entry name" value="TPR-like_helical_dom_sf"/>
</dbReference>
<evidence type="ECO:0000256" key="9">
    <source>
        <dbReference type="PROSITE-ProRule" id="PRU00339"/>
    </source>
</evidence>
<evidence type="ECO:0000256" key="7">
    <source>
        <dbReference type="ARBA" id="ARBA00034139"/>
    </source>
</evidence>
<dbReference type="Gene3D" id="1.25.40.10">
    <property type="entry name" value="Tetratricopeptide repeat domain"/>
    <property type="match status" value="1"/>
</dbReference>
<dbReference type="Pfam" id="PF12895">
    <property type="entry name" value="ANAPC3"/>
    <property type="match status" value="1"/>
</dbReference>
<dbReference type="InterPro" id="IPR019734">
    <property type="entry name" value="TPR_rpt"/>
</dbReference>
<proteinExistence type="predicted"/>
<keyword evidence="2" id="KW-0963">Cytoplasm</keyword>
<dbReference type="AlphaFoldDB" id="A0A8S4RAX7"/>
<evidence type="ECO:0000256" key="1">
    <source>
        <dbReference type="ARBA" id="ARBA00004430"/>
    </source>
</evidence>
<comment type="subcellular location">
    <subcellularLocation>
        <location evidence="1">Cytoplasm</location>
        <location evidence="1">Cytoskeleton</location>
        <location evidence="1">Cilium axoneme</location>
    </subcellularLocation>
</comment>
<evidence type="ECO:0000313" key="12">
    <source>
        <dbReference type="Proteomes" id="UP000838756"/>
    </source>
</evidence>
<name>A0A8S4RAX7_9NEOP</name>
<dbReference type="SUPFAM" id="SSF48452">
    <property type="entry name" value="TPR-like"/>
    <property type="match status" value="1"/>
</dbReference>